<dbReference type="Pfam" id="PF13023">
    <property type="entry name" value="HD_3"/>
    <property type="match status" value="1"/>
</dbReference>
<dbReference type="Gene3D" id="1.10.3210.10">
    <property type="entry name" value="Hypothetical protein af1432"/>
    <property type="match status" value="1"/>
</dbReference>
<keyword evidence="7" id="KW-0378">Hydrolase</keyword>
<dbReference type="OrthoDB" id="46088at2157"/>
<dbReference type="KEGG" id="nct:NMSP_0826"/>
<comment type="catalytic activity">
    <reaction evidence="1">
        <text>a 2'-deoxyribonucleoside 5'-phosphate + H2O = a 2'-deoxyribonucleoside + phosphate</text>
        <dbReference type="Rhea" id="RHEA:36167"/>
        <dbReference type="ChEBI" id="CHEBI:15377"/>
        <dbReference type="ChEBI" id="CHEBI:18274"/>
        <dbReference type="ChEBI" id="CHEBI:43474"/>
        <dbReference type="ChEBI" id="CHEBI:65317"/>
        <dbReference type="EC" id="3.1.3.89"/>
    </reaction>
</comment>
<protein>
    <recommendedName>
        <fullName evidence="5">5'-deoxynucleotidase</fullName>
        <ecNumber evidence="5">3.1.3.89</ecNumber>
    </recommendedName>
</protein>
<dbReference type="InterPro" id="IPR039356">
    <property type="entry name" value="YfbR/HDDC2"/>
</dbReference>
<dbReference type="AlphaFoldDB" id="A0A2Z2HL44"/>
<feature type="domain" description="HD/PDEase" evidence="8">
    <location>
        <begin position="28"/>
        <end position="143"/>
    </location>
</feature>
<evidence type="ECO:0000256" key="2">
    <source>
        <dbReference type="ARBA" id="ARBA00001936"/>
    </source>
</evidence>
<dbReference type="GO" id="GO:0005737">
    <property type="term" value="C:cytoplasm"/>
    <property type="evidence" value="ECO:0007669"/>
    <property type="project" value="TreeGrafter"/>
</dbReference>
<dbReference type="GO" id="GO:0002953">
    <property type="term" value="F:5'-deoxynucleotidase activity"/>
    <property type="evidence" value="ECO:0007669"/>
    <property type="project" value="UniProtKB-EC"/>
</dbReference>
<dbReference type="InterPro" id="IPR003607">
    <property type="entry name" value="HD/PDEase_dom"/>
</dbReference>
<evidence type="ECO:0000256" key="4">
    <source>
        <dbReference type="ARBA" id="ARBA00011738"/>
    </source>
</evidence>
<comment type="subunit">
    <text evidence="4">Homodimer.</text>
</comment>
<proteinExistence type="predicted"/>
<evidence type="ECO:0000256" key="1">
    <source>
        <dbReference type="ARBA" id="ARBA00001638"/>
    </source>
</evidence>
<dbReference type="SMART" id="SM00471">
    <property type="entry name" value="HDc"/>
    <property type="match status" value="1"/>
</dbReference>
<dbReference type="RefSeq" id="WP_086907552.1">
    <property type="nucleotide sequence ID" value="NZ_CP021324.1"/>
</dbReference>
<keyword evidence="6" id="KW-0479">Metal-binding</keyword>
<dbReference type="Proteomes" id="UP000249949">
    <property type="component" value="Chromosome"/>
</dbReference>
<keyword evidence="10" id="KW-1185">Reference proteome</keyword>
<dbReference type="FunFam" id="1.10.3210.10:FF:000035">
    <property type="entry name" value="HD family hydrolase"/>
    <property type="match status" value="1"/>
</dbReference>
<evidence type="ECO:0000313" key="9">
    <source>
        <dbReference type="EMBL" id="ARS64445.1"/>
    </source>
</evidence>
<evidence type="ECO:0000313" key="10">
    <source>
        <dbReference type="Proteomes" id="UP000249949"/>
    </source>
</evidence>
<evidence type="ECO:0000256" key="7">
    <source>
        <dbReference type="ARBA" id="ARBA00022801"/>
    </source>
</evidence>
<evidence type="ECO:0000259" key="8">
    <source>
        <dbReference type="SMART" id="SM00471"/>
    </source>
</evidence>
<comment type="cofactor">
    <cofactor evidence="2">
        <name>Mn(2+)</name>
        <dbReference type="ChEBI" id="CHEBI:29035"/>
    </cofactor>
</comment>
<dbReference type="SUPFAM" id="SSF109604">
    <property type="entry name" value="HD-domain/PDEase-like"/>
    <property type="match status" value="1"/>
</dbReference>
<dbReference type="PANTHER" id="PTHR11845:SF13">
    <property type="entry name" value="5'-DEOXYNUCLEOTIDASE HDDC2"/>
    <property type="match status" value="1"/>
</dbReference>
<name>A0A2Z2HL44_9ARCH</name>
<accession>A0A2Z2HL44</accession>
<sequence length="177" mass="20455">MILDFLKNSANLKTISRQGWIDKLSIKNPESVADHSYSMAIMAMIISDLKNYDSEKILKMTLLHDLAESKIGDITPEQMTAENKMKIENEAFAEIINQLPETIKSQYHEIWKEYQNNSSKESLFVHQIDKLEMALQAKIYQKNGKTLEDIEPFLESAKRSLTDEKLKELFTKIIGEK</sequence>
<evidence type="ECO:0000256" key="5">
    <source>
        <dbReference type="ARBA" id="ARBA00012964"/>
    </source>
</evidence>
<organism evidence="9 10">
    <name type="scientific">Candidatus Nitrosomarinus catalinensis</name>
    <dbReference type="NCBI Taxonomy" id="1898749"/>
    <lineage>
        <taxon>Archaea</taxon>
        <taxon>Nitrososphaerota</taxon>
        <taxon>Nitrososphaeria</taxon>
        <taxon>Nitrosopumilales</taxon>
        <taxon>Nitrosopumilaceae</taxon>
        <taxon>Candidatus Nitrosomarinus</taxon>
    </lineage>
</organism>
<dbReference type="GO" id="GO:0046872">
    <property type="term" value="F:metal ion binding"/>
    <property type="evidence" value="ECO:0007669"/>
    <property type="project" value="UniProtKB-KW"/>
</dbReference>
<dbReference type="EC" id="3.1.3.89" evidence="5"/>
<dbReference type="GeneID" id="32901298"/>
<dbReference type="PANTHER" id="PTHR11845">
    <property type="entry name" value="5'-DEOXYNUCLEOTIDASE HDDC2"/>
    <property type="match status" value="1"/>
</dbReference>
<evidence type="ECO:0000256" key="6">
    <source>
        <dbReference type="ARBA" id="ARBA00022723"/>
    </source>
</evidence>
<comment type="cofactor">
    <cofactor evidence="3">
        <name>Co(2+)</name>
        <dbReference type="ChEBI" id="CHEBI:48828"/>
    </cofactor>
</comment>
<evidence type="ECO:0000256" key="3">
    <source>
        <dbReference type="ARBA" id="ARBA00001941"/>
    </source>
</evidence>
<reference evidence="9 10" key="1">
    <citation type="journal article" date="2017" name="Environ. Microbiol.">
        <title>Genome and epigenome of a novel marine Thaumarchaeota strain suggest viral infection, phosphorothioation DNA modification and multiple restriction systems.</title>
        <authorList>
            <person name="Ahlgren N.A."/>
            <person name="Chen Y."/>
            <person name="Needham D.M."/>
            <person name="Parada A.E."/>
            <person name="Sachdeva R."/>
            <person name="Trinh V."/>
            <person name="Chen T."/>
            <person name="Fuhrman J.A."/>
        </authorList>
    </citation>
    <scope>NUCLEOTIDE SEQUENCE [LARGE SCALE GENOMIC DNA]</scope>
    <source>
        <strain evidence="9 10">SPOT01</strain>
    </source>
</reference>
<dbReference type="InterPro" id="IPR006674">
    <property type="entry name" value="HD_domain"/>
</dbReference>
<gene>
    <name evidence="9" type="ORF">NMSP_0826</name>
</gene>
<dbReference type="EMBL" id="CP021324">
    <property type="protein sequence ID" value="ARS64445.1"/>
    <property type="molecule type" value="Genomic_DNA"/>
</dbReference>